<protein>
    <recommendedName>
        <fullName evidence="1">SRR1-like domain-containing protein</fullName>
    </recommendedName>
</protein>
<evidence type="ECO:0000313" key="2">
    <source>
        <dbReference type="EMBL" id="KAK4541312.1"/>
    </source>
</evidence>
<feature type="domain" description="SRR1-like" evidence="1">
    <location>
        <begin position="44"/>
        <end position="173"/>
    </location>
</feature>
<keyword evidence="3" id="KW-1185">Reference proteome</keyword>
<dbReference type="Pfam" id="PF07985">
    <property type="entry name" value="SRR1"/>
    <property type="match status" value="1"/>
</dbReference>
<accession>A0AAV9J9B8</accession>
<sequence>MDCLLLHDALTLEKALALLERTKHDWLQTECRRQVAEDLARHRPTEGWEISDAFCVGVGPLADARVWNAGHAYVRKCMAQLVCFLDIVDICAQKSGSGSIQMYVQELEVGHIEQAIFDRLGIKAIRAPEAERRIKSGSFAFLPNVLMDSEILARCCPFRPTMLLGRSVGQMRENAGYFSTVARE</sequence>
<organism evidence="2 3">
    <name type="scientific">Oleoguttula mirabilis</name>
    <dbReference type="NCBI Taxonomy" id="1507867"/>
    <lineage>
        <taxon>Eukaryota</taxon>
        <taxon>Fungi</taxon>
        <taxon>Dikarya</taxon>
        <taxon>Ascomycota</taxon>
        <taxon>Pezizomycotina</taxon>
        <taxon>Dothideomycetes</taxon>
        <taxon>Dothideomycetidae</taxon>
        <taxon>Mycosphaerellales</taxon>
        <taxon>Teratosphaeriaceae</taxon>
        <taxon>Oleoguttula</taxon>
    </lineage>
</organism>
<gene>
    <name evidence="2" type="ORF">LTR36_008070</name>
</gene>
<reference evidence="2 3" key="1">
    <citation type="submission" date="2021-11" db="EMBL/GenBank/DDBJ databases">
        <title>Black yeast isolated from Biological Soil Crust.</title>
        <authorList>
            <person name="Kurbessoian T."/>
        </authorList>
    </citation>
    <scope>NUCLEOTIDE SEQUENCE [LARGE SCALE GENOMIC DNA]</scope>
    <source>
        <strain evidence="2 3">CCFEE 5522</strain>
    </source>
</reference>
<evidence type="ECO:0000313" key="3">
    <source>
        <dbReference type="Proteomes" id="UP001324427"/>
    </source>
</evidence>
<comment type="caution">
    <text evidence="2">The sequence shown here is derived from an EMBL/GenBank/DDBJ whole genome shotgun (WGS) entry which is preliminary data.</text>
</comment>
<name>A0AAV9J9B8_9PEZI</name>
<dbReference type="AlphaFoldDB" id="A0AAV9J9B8"/>
<dbReference type="EMBL" id="JAVFHQ010000054">
    <property type="protein sequence ID" value="KAK4541312.1"/>
    <property type="molecule type" value="Genomic_DNA"/>
</dbReference>
<dbReference type="InterPro" id="IPR012942">
    <property type="entry name" value="SRR1-like"/>
</dbReference>
<dbReference type="Proteomes" id="UP001324427">
    <property type="component" value="Unassembled WGS sequence"/>
</dbReference>
<evidence type="ECO:0000259" key="1">
    <source>
        <dbReference type="Pfam" id="PF07985"/>
    </source>
</evidence>
<proteinExistence type="predicted"/>